<gene>
    <name evidence="1" type="ORF">EBQ26_05375</name>
</gene>
<evidence type="ECO:0000313" key="1">
    <source>
        <dbReference type="EMBL" id="RMW99212.1"/>
    </source>
</evidence>
<sequence>MPTAPIHILPFAAIDGMRDFFQATGERLHTPHLQALLPLLQPVRWLRGAAAGEWAEGDDGLAAHERAWVQAALTDSPAAEEAANANANAESPPALAALLAAQHGHGVQAGDGWAQVTPCHVHIATDSITLVDPALSPLPPEQLEALRHSLQTLWAEDGLSLHPGPAGSWLAQAPWLRGLALPSIDRVARQDVRLYTPALAHTRLLQRAQAEAQMLLHDHPVNDARAAQGLLPINALWFSGAGHAPADAAHAVARLERLHTHAALRAPALQGDFYGWAQEWQALDACVLAELLRQVQSGQPCELILAGPQHAVALAPARSGWLARLARRWQQWPPWRSGADPVTALLAQL</sequence>
<dbReference type="RefSeq" id="WP_122237989.1">
    <property type="nucleotide sequence ID" value="NZ_RDQM01000005.1"/>
</dbReference>
<proteinExistence type="predicted"/>
<reference evidence="1 2" key="1">
    <citation type="submission" date="2018-10" db="EMBL/GenBank/DDBJ databases">
        <title>Comamonadaceae CDC group NO-1 genome sequencing and assembly.</title>
        <authorList>
            <person name="Bernier A.-M."/>
            <person name="Bernard K."/>
        </authorList>
    </citation>
    <scope>NUCLEOTIDE SEQUENCE [LARGE SCALE GENOMIC DNA]</scope>
    <source>
        <strain evidence="1 2">NML970147</strain>
    </source>
</reference>
<dbReference type="EMBL" id="RDQM01000005">
    <property type="protein sequence ID" value="RMW99212.1"/>
    <property type="molecule type" value="Genomic_DNA"/>
</dbReference>
<accession>A0A3M6Q7S7</accession>
<evidence type="ECO:0008006" key="3">
    <source>
        <dbReference type="Google" id="ProtNLM"/>
    </source>
</evidence>
<evidence type="ECO:0000313" key="2">
    <source>
        <dbReference type="Proteomes" id="UP000267521"/>
    </source>
</evidence>
<dbReference type="Proteomes" id="UP000267521">
    <property type="component" value="Unassembled WGS sequence"/>
</dbReference>
<name>A0A3M6Q7S7_9BURK</name>
<protein>
    <recommendedName>
        <fullName evidence="3">Phosphoglycerate mutase</fullName>
    </recommendedName>
</protein>
<dbReference type="AlphaFoldDB" id="A0A3M6Q7S7"/>
<comment type="caution">
    <text evidence="1">The sequence shown here is derived from an EMBL/GenBank/DDBJ whole genome shotgun (WGS) entry which is preliminary data.</text>
</comment>
<organism evidence="1 2">
    <name type="scientific">Allofranklinella schreckenbergeri</name>
    <dbReference type="NCBI Taxonomy" id="1076744"/>
    <lineage>
        <taxon>Bacteria</taxon>
        <taxon>Pseudomonadati</taxon>
        <taxon>Pseudomonadota</taxon>
        <taxon>Betaproteobacteria</taxon>
        <taxon>Burkholderiales</taxon>
        <taxon>Comamonadaceae</taxon>
        <taxon>Allofranklinella</taxon>
    </lineage>
</organism>